<reference evidence="2 3" key="1">
    <citation type="journal article" date="2016" name="Antonie Van Leeuwenhoek">
        <title>Bacillus depressus sp. nov., isolated from soil of a sunflower field.</title>
        <authorList>
            <person name="Wei X."/>
            <person name="Xin D."/>
            <person name="Xin Y."/>
            <person name="Zhang H."/>
            <person name="Wang T."/>
            <person name="Zhang J."/>
        </authorList>
    </citation>
    <scope>NUCLEOTIDE SEQUENCE [LARGE SCALE GENOMIC DNA]</scope>
    <source>
        <strain evidence="2 3">BZ1</strain>
    </source>
</reference>
<dbReference type="Pfam" id="PF13524">
    <property type="entry name" value="Glyco_trans_1_2"/>
    <property type="match status" value="1"/>
</dbReference>
<dbReference type="OrthoDB" id="7019976at2"/>
<dbReference type="SMART" id="SM00257">
    <property type="entry name" value="LysM"/>
    <property type="match status" value="1"/>
</dbReference>
<dbReference type="InterPro" id="IPR018392">
    <property type="entry name" value="LysM"/>
</dbReference>
<dbReference type="Gene3D" id="3.10.350.10">
    <property type="entry name" value="LysM domain"/>
    <property type="match status" value="1"/>
</dbReference>
<dbReference type="SUPFAM" id="SSF53756">
    <property type="entry name" value="UDP-Glycosyltransferase/glycogen phosphorylase"/>
    <property type="match status" value="1"/>
</dbReference>
<evidence type="ECO:0000313" key="2">
    <source>
        <dbReference type="EMBL" id="KAB2337201.1"/>
    </source>
</evidence>
<dbReference type="AlphaFoldDB" id="A0A6L3VD11"/>
<sequence length="402" mass="46435">MRVLFIESGNLWPHTLPKGFHLNGHDIMISGSISEENLPKILEEFQPDLAITIGWGQEHTSEKQILIKKQIKTRNIPLIYWAVEDPAYTNNWSLPLIKKMQPDFVFSICKDTVKEYKQRGIPSAILDFGFEESVHFPTHKYAKYSTQLAVVANAYPDILKKYPDHFRHEAINLLIKPLLENQFRIDFWGNHWDQMGSYLGFDIPNDWIHGHLSYTETNKLYSSADIIIGLQNYPDLVTQRTYEILGAGGFLLTSNTPGVTNRFKPGTDLVVSLSPEDTIEKVKYYLEHADERSLIKKQGQKTVQTNSYKVRVKNMIDIIVEEKVINPEAVASSENPSFIYFQDTVDQQYFMYKVKAGDTLWKISHSFEVSIDKLKELNSLPNNSIYENQILKIKKKVQDKMK</sequence>
<dbReference type="EMBL" id="WBOS01000002">
    <property type="protein sequence ID" value="KAB2337201.1"/>
    <property type="molecule type" value="Genomic_DNA"/>
</dbReference>
<dbReference type="Proteomes" id="UP000481030">
    <property type="component" value="Unassembled WGS sequence"/>
</dbReference>
<name>A0A6L3VD11_9BACI</name>
<evidence type="ECO:0000313" key="3">
    <source>
        <dbReference type="Proteomes" id="UP000481030"/>
    </source>
</evidence>
<dbReference type="PROSITE" id="PS51782">
    <property type="entry name" value="LYSM"/>
    <property type="match status" value="1"/>
</dbReference>
<evidence type="ECO:0000259" key="1">
    <source>
        <dbReference type="PROSITE" id="PS51782"/>
    </source>
</evidence>
<feature type="domain" description="LysM" evidence="1">
    <location>
        <begin position="350"/>
        <end position="393"/>
    </location>
</feature>
<dbReference type="GO" id="GO:0016740">
    <property type="term" value="F:transferase activity"/>
    <property type="evidence" value="ECO:0007669"/>
    <property type="project" value="UniProtKB-KW"/>
</dbReference>
<dbReference type="SUPFAM" id="SSF54106">
    <property type="entry name" value="LysM domain"/>
    <property type="match status" value="1"/>
</dbReference>
<dbReference type="Pfam" id="PF12996">
    <property type="entry name" value="DUF3880"/>
    <property type="match status" value="1"/>
</dbReference>
<dbReference type="InterPro" id="IPR036779">
    <property type="entry name" value="LysM_dom_sf"/>
</dbReference>
<dbReference type="Pfam" id="PF01476">
    <property type="entry name" value="LysM"/>
    <property type="match status" value="1"/>
</dbReference>
<protein>
    <submittedName>
        <fullName evidence="2">Glycosyltransferase</fullName>
    </submittedName>
</protein>
<comment type="caution">
    <text evidence="2">The sequence shown here is derived from an EMBL/GenBank/DDBJ whole genome shotgun (WGS) entry which is preliminary data.</text>
</comment>
<gene>
    <name evidence="2" type="ORF">F7731_06150</name>
</gene>
<keyword evidence="3" id="KW-1185">Reference proteome</keyword>
<dbReference type="PANTHER" id="PTHR33734:SF22">
    <property type="entry name" value="MEMBRANE-BOUND LYTIC MUREIN TRANSGLYCOSYLASE D"/>
    <property type="match status" value="1"/>
</dbReference>
<organism evidence="2 3">
    <name type="scientific">Cytobacillus depressus</name>
    <dbReference type="NCBI Taxonomy" id="1602942"/>
    <lineage>
        <taxon>Bacteria</taxon>
        <taxon>Bacillati</taxon>
        <taxon>Bacillota</taxon>
        <taxon>Bacilli</taxon>
        <taxon>Bacillales</taxon>
        <taxon>Bacillaceae</taxon>
        <taxon>Cytobacillus</taxon>
    </lineage>
</organism>
<accession>A0A6L3VD11</accession>
<dbReference type="RefSeq" id="WP_151533889.1">
    <property type="nucleotide sequence ID" value="NZ_WBOS01000002.1"/>
</dbReference>
<keyword evidence="2" id="KW-0808">Transferase</keyword>
<proteinExistence type="predicted"/>
<dbReference type="InterPro" id="IPR055259">
    <property type="entry name" value="YkvP/CgeB_Glyco_trans-like"/>
</dbReference>
<dbReference type="PANTHER" id="PTHR33734">
    <property type="entry name" value="LYSM DOMAIN-CONTAINING GPI-ANCHORED PROTEIN 2"/>
    <property type="match status" value="1"/>
</dbReference>
<dbReference type="CDD" id="cd00118">
    <property type="entry name" value="LysM"/>
    <property type="match status" value="1"/>
</dbReference>
<dbReference type="InterPro" id="IPR024542">
    <property type="entry name" value="YkvP_N"/>
</dbReference>
<dbReference type="GO" id="GO:0008932">
    <property type="term" value="F:lytic endotransglycosylase activity"/>
    <property type="evidence" value="ECO:0007669"/>
    <property type="project" value="TreeGrafter"/>
</dbReference>